<dbReference type="Proteomes" id="UP000275024">
    <property type="component" value="Unassembled WGS sequence"/>
</dbReference>
<reference evidence="4 5" key="1">
    <citation type="submission" date="2018-09" db="EMBL/GenBank/DDBJ databases">
        <title>Streptomyces sp. nov. DS1-2, an endophytic actinomycete isolated from roots of Dendrobium scabrilingue.</title>
        <authorList>
            <person name="Kuncharoen N."/>
            <person name="Kudo T."/>
            <person name="Ohkuma M."/>
            <person name="Yuki M."/>
            <person name="Tanasupawat S."/>
        </authorList>
    </citation>
    <scope>NUCLEOTIDE SEQUENCE [LARGE SCALE GENOMIC DNA]</scope>
    <source>
        <strain evidence="2 5">AZ1-7</strain>
        <strain evidence="3 4">DS1-2</strain>
    </source>
</reference>
<keyword evidence="4" id="KW-1185">Reference proteome</keyword>
<organism evidence="2 5">
    <name type="scientific">Streptomyces radicis</name>
    <dbReference type="NCBI Taxonomy" id="1750517"/>
    <lineage>
        <taxon>Bacteria</taxon>
        <taxon>Bacillati</taxon>
        <taxon>Actinomycetota</taxon>
        <taxon>Actinomycetes</taxon>
        <taxon>Kitasatosporales</taxon>
        <taxon>Streptomycetaceae</taxon>
        <taxon>Streptomyces</taxon>
    </lineage>
</organism>
<evidence type="ECO:0000313" key="4">
    <source>
        <dbReference type="Proteomes" id="UP000268652"/>
    </source>
</evidence>
<proteinExistence type="predicted"/>
<protein>
    <recommendedName>
        <fullName evidence="1">DUF6879 domain-containing protein</fullName>
    </recommendedName>
</protein>
<dbReference type="InterPro" id="IPR049244">
    <property type="entry name" value="DUF6879"/>
</dbReference>
<dbReference type="Pfam" id="PF21806">
    <property type="entry name" value="DUF6879"/>
    <property type="match status" value="1"/>
</dbReference>
<sequence length="172" mass="19718">MATPVREALAKAERAAWHLEMRDGYMLDDPAFIRWQNGHREDPDDRASWWRPWLDVVVEATARGVEMRRLRVVSEPVSDYIRYEYDITFTNVAAGESVRWLPRARARDLLLPALDGWVFDGESLILHHFSGDGQWTGPGMEVVHDPDLASRYGAVYEAAWDRAIPHAEYAPA</sequence>
<evidence type="ECO:0000313" key="3">
    <source>
        <dbReference type="EMBL" id="RKN25330.1"/>
    </source>
</evidence>
<gene>
    <name evidence="3" type="ORF">D7318_08980</name>
    <name evidence="2" type="ORF">D7319_08125</name>
</gene>
<dbReference type="RefSeq" id="WP_120696334.1">
    <property type="nucleotide sequence ID" value="NZ_RBDX01000004.1"/>
</dbReference>
<dbReference type="OrthoDB" id="4562627at2"/>
<dbReference type="AlphaFoldDB" id="A0A3A9WY09"/>
<comment type="caution">
    <text evidence="2">The sequence shown here is derived from an EMBL/GenBank/DDBJ whole genome shotgun (WGS) entry which is preliminary data.</text>
</comment>
<dbReference type="EMBL" id="RBDX01000004">
    <property type="protein sequence ID" value="RKN11067.1"/>
    <property type="molecule type" value="Genomic_DNA"/>
</dbReference>
<name>A0A3A9WY09_9ACTN</name>
<feature type="domain" description="DUF6879" evidence="1">
    <location>
        <begin position="6"/>
        <end position="170"/>
    </location>
</feature>
<dbReference type="Proteomes" id="UP000268652">
    <property type="component" value="Unassembled WGS sequence"/>
</dbReference>
<dbReference type="EMBL" id="RBDY01000004">
    <property type="protein sequence ID" value="RKN25330.1"/>
    <property type="molecule type" value="Genomic_DNA"/>
</dbReference>
<accession>A0A3A9WY09</accession>
<evidence type="ECO:0000313" key="5">
    <source>
        <dbReference type="Proteomes" id="UP000275024"/>
    </source>
</evidence>
<evidence type="ECO:0000313" key="2">
    <source>
        <dbReference type="EMBL" id="RKN11067.1"/>
    </source>
</evidence>
<evidence type="ECO:0000259" key="1">
    <source>
        <dbReference type="Pfam" id="PF21806"/>
    </source>
</evidence>